<evidence type="ECO:0000313" key="3">
    <source>
        <dbReference type="EMBL" id="XDT72349.1"/>
    </source>
</evidence>
<dbReference type="EMBL" id="CP154858">
    <property type="protein sequence ID" value="XDT72349.1"/>
    <property type="molecule type" value="Genomic_DNA"/>
</dbReference>
<dbReference type="AlphaFoldDB" id="A0AB39UWG6"/>
<comment type="similarity">
    <text evidence="1">Belongs to the MaoP family.</text>
</comment>
<dbReference type="Pfam" id="PF04219">
    <property type="entry name" value="DUF413"/>
    <property type="match status" value="1"/>
</dbReference>
<evidence type="ECO:0000256" key="1">
    <source>
        <dbReference type="ARBA" id="ARBA00093464"/>
    </source>
</evidence>
<reference evidence="3" key="1">
    <citation type="submission" date="2024-05" db="EMBL/GenBank/DDBJ databases">
        <title>Genome sequencing of novel strain.</title>
        <authorList>
            <person name="Ganbat D."/>
            <person name="Ganbat S."/>
            <person name="Lee S.-J."/>
        </authorList>
    </citation>
    <scope>NUCLEOTIDE SEQUENCE</scope>
    <source>
        <strain evidence="3">SMD15-11</strain>
    </source>
</reference>
<evidence type="ECO:0000256" key="2">
    <source>
        <dbReference type="ARBA" id="ARBA00093628"/>
    </source>
</evidence>
<proteinExistence type="inferred from homology"/>
<sequence>MSDNDFVTGRKYFDNKYFPRGFRRSGEFTRAEAQILEDCGVALRALMTGEKQPETEAEKHFMSVVSGEIEPETPVEKAWIKYMKYISQPRLAYVTAMSRPVDSDDLVDYTDFDMD</sequence>
<accession>A0AB39UWG6</accession>
<dbReference type="RefSeq" id="WP_369601359.1">
    <property type="nucleotide sequence ID" value="NZ_CP154858.1"/>
</dbReference>
<protein>
    <recommendedName>
        <fullName evidence="2">Macrodomain Ori protein</fullName>
    </recommendedName>
</protein>
<dbReference type="InterPro" id="IPR007335">
    <property type="entry name" value="DUF413"/>
</dbReference>
<organism evidence="3">
    <name type="scientific">Thermohahella caldifontis</name>
    <dbReference type="NCBI Taxonomy" id="3142973"/>
    <lineage>
        <taxon>Bacteria</taxon>
        <taxon>Pseudomonadati</taxon>
        <taxon>Pseudomonadota</taxon>
        <taxon>Gammaproteobacteria</taxon>
        <taxon>Oceanospirillales</taxon>
        <taxon>Hahellaceae</taxon>
        <taxon>Thermohahella</taxon>
    </lineage>
</organism>
<name>A0AB39UWG6_9GAMM</name>
<dbReference type="KEGG" id="tcd:AAIA72_16370"/>
<gene>
    <name evidence="3" type="ORF">AAIA72_16370</name>
</gene>